<dbReference type="Proteomes" id="UP001066276">
    <property type="component" value="Chromosome 10"/>
</dbReference>
<dbReference type="AlphaFoldDB" id="A0AAV7M2W3"/>
<feature type="compositionally biased region" description="Polar residues" evidence="1">
    <location>
        <begin position="156"/>
        <end position="166"/>
    </location>
</feature>
<accession>A0AAV7M2W3</accession>
<organism evidence="2 3">
    <name type="scientific">Pleurodeles waltl</name>
    <name type="common">Iberian ribbed newt</name>
    <dbReference type="NCBI Taxonomy" id="8319"/>
    <lineage>
        <taxon>Eukaryota</taxon>
        <taxon>Metazoa</taxon>
        <taxon>Chordata</taxon>
        <taxon>Craniata</taxon>
        <taxon>Vertebrata</taxon>
        <taxon>Euteleostomi</taxon>
        <taxon>Amphibia</taxon>
        <taxon>Batrachia</taxon>
        <taxon>Caudata</taxon>
        <taxon>Salamandroidea</taxon>
        <taxon>Salamandridae</taxon>
        <taxon>Pleurodelinae</taxon>
        <taxon>Pleurodeles</taxon>
    </lineage>
</organism>
<dbReference type="EMBL" id="JANPWB010000014">
    <property type="protein sequence ID" value="KAJ1096198.1"/>
    <property type="molecule type" value="Genomic_DNA"/>
</dbReference>
<evidence type="ECO:0000256" key="1">
    <source>
        <dbReference type="SAM" id="MobiDB-lite"/>
    </source>
</evidence>
<gene>
    <name evidence="2" type="ORF">NDU88_001342</name>
</gene>
<protein>
    <submittedName>
        <fullName evidence="2">Uncharacterized protein</fullName>
    </submittedName>
</protein>
<comment type="caution">
    <text evidence="2">The sequence shown here is derived from an EMBL/GenBank/DDBJ whole genome shotgun (WGS) entry which is preliminary data.</text>
</comment>
<feature type="compositionally biased region" description="Low complexity" evidence="1">
    <location>
        <begin position="137"/>
        <end position="153"/>
    </location>
</feature>
<sequence>MTRSDRPTGLTLASGAIPCDVAAFHPQLTVVDRECGLPGCQPCPAACYLMSGSLLSLPRHAGASGSAEPQTFHPARPPHRAPVVCRRCLGRRGPPVRRGSVYHRHASVWSRRPTVPLRCLVSAAWAPTILLSPQEVPLGPSAAPGPRGPADPSGTHRLQMSLSQPQLAPDTGPRSGSQSPPGVSATFRSPMGQDLQDICRACMERSFTRPPLSPVRPHPRKFMEYKVYLT</sequence>
<evidence type="ECO:0000313" key="3">
    <source>
        <dbReference type="Proteomes" id="UP001066276"/>
    </source>
</evidence>
<evidence type="ECO:0000313" key="2">
    <source>
        <dbReference type="EMBL" id="KAJ1096198.1"/>
    </source>
</evidence>
<proteinExistence type="predicted"/>
<name>A0AAV7M2W3_PLEWA</name>
<keyword evidence="3" id="KW-1185">Reference proteome</keyword>
<reference evidence="2" key="1">
    <citation type="journal article" date="2022" name="bioRxiv">
        <title>Sequencing and chromosome-scale assembly of the giantPleurodeles waltlgenome.</title>
        <authorList>
            <person name="Brown T."/>
            <person name="Elewa A."/>
            <person name="Iarovenko S."/>
            <person name="Subramanian E."/>
            <person name="Araus A.J."/>
            <person name="Petzold A."/>
            <person name="Susuki M."/>
            <person name="Suzuki K.-i.T."/>
            <person name="Hayashi T."/>
            <person name="Toyoda A."/>
            <person name="Oliveira C."/>
            <person name="Osipova E."/>
            <person name="Leigh N.D."/>
            <person name="Simon A."/>
            <person name="Yun M.H."/>
        </authorList>
    </citation>
    <scope>NUCLEOTIDE SEQUENCE</scope>
    <source>
        <strain evidence="2">20211129_DDA</strain>
        <tissue evidence="2">Liver</tissue>
    </source>
</reference>
<feature type="region of interest" description="Disordered" evidence="1">
    <location>
        <begin position="136"/>
        <end position="189"/>
    </location>
</feature>